<evidence type="ECO:0000313" key="2">
    <source>
        <dbReference type="Proteomes" id="UP000245626"/>
    </source>
</evidence>
<evidence type="ECO:0000313" key="1">
    <source>
        <dbReference type="EMBL" id="PWN46940.1"/>
    </source>
</evidence>
<organism evidence="1 2">
    <name type="scientific">Violaceomyces palustris</name>
    <dbReference type="NCBI Taxonomy" id="1673888"/>
    <lineage>
        <taxon>Eukaryota</taxon>
        <taxon>Fungi</taxon>
        <taxon>Dikarya</taxon>
        <taxon>Basidiomycota</taxon>
        <taxon>Ustilaginomycotina</taxon>
        <taxon>Ustilaginomycetes</taxon>
        <taxon>Violaceomycetales</taxon>
        <taxon>Violaceomycetaceae</taxon>
        <taxon>Violaceomyces</taxon>
    </lineage>
</organism>
<reference evidence="1 2" key="1">
    <citation type="journal article" date="2018" name="Mol. Biol. Evol.">
        <title>Broad Genomic Sampling Reveals a Smut Pathogenic Ancestry of the Fungal Clade Ustilaginomycotina.</title>
        <authorList>
            <person name="Kijpornyongpan T."/>
            <person name="Mondo S.J."/>
            <person name="Barry K."/>
            <person name="Sandor L."/>
            <person name="Lee J."/>
            <person name="Lipzen A."/>
            <person name="Pangilinan J."/>
            <person name="LaButti K."/>
            <person name="Hainaut M."/>
            <person name="Henrissat B."/>
            <person name="Grigoriev I.V."/>
            <person name="Spatafora J.W."/>
            <person name="Aime M.C."/>
        </authorList>
    </citation>
    <scope>NUCLEOTIDE SEQUENCE [LARGE SCALE GENOMIC DNA]</scope>
    <source>
        <strain evidence="1 2">SA 807</strain>
    </source>
</reference>
<protein>
    <submittedName>
        <fullName evidence="1">MFS general substrate transporter</fullName>
    </submittedName>
</protein>
<dbReference type="Proteomes" id="UP000245626">
    <property type="component" value="Unassembled WGS sequence"/>
</dbReference>
<dbReference type="EMBL" id="KZ820622">
    <property type="protein sequence ID" value="PWN46940.1"/>
    <property type="molecule type" value="Genomic_DNA"/>
</dbReference>
<accession>A0ACD0NMD3</accession>
<gene>
    <name evidence="1" type="ORF">IE53DRAFT_390922</name>
</gene>
<sequence>MSNVKKVASSDNSSDRKDPSVSAEPYVEEISKIQQAAGELDGSDITELEFKTVLRKLDYVLMPLMCVVVLLQFLDKTSLNYANLLGIQKDTHLKGQEYSWLGSMFYFGYLAASPVHGWCLQKFDLPKYTAFTILTWGTILGLHAACQNFGGLVACRFLLGWFEAGITPAFILLTGRFYKRSEQVTRTSIWFSMNGYAQILGGGISYGVQIKKPGPIAVWRELYLILAGITIAFGIVCFIFMPSSPATIRYLDERQRLIAVFRIKENKSGIHDTTYKRYQVVEAFKDVRIYLFFLGVCTANIANGGVTNFGSVIIKQFGYDTKQSALLGMVPGLSECVAIYVGAYVAYKTNSRAIPGVLCFMVAIAGGVMMIAIPPAQKVARMAGYALVFWYPCASPFYYSWLSSSVSGTSKRIAFNVFLQLGYSVGNLLGAQTYRVKDAPDYIPAKITLIAMFAASSLCLIAISAVHYYWNRKKTSAAAESGLSTKSVELGGGESENQEASAEDLSDLTDKERPTFRYPY</sequence>
<proteinExistence type="predicted"/>
<name>A0ACD0NMD3_9BASI</name>
<keyword evidence="2" id="KW-1185">Reference proteome</keyword>